<feature type="compositionally biased region" description="Polar residues" evidence="1">
    <location>
        <begin position="631"/>
        <end position="651"/>
    </location>
</feature>
<proteinExistence type="evidence at transcript level"/>
<feature type="compositionally biased region" description="Low complexity" evidence="1">
    <location>
        <begin position="866"/>
        <end position="890"/>
    </location>
</feature>
<feature type="compositionally biased region" description="Low complexity" evidence="1">
    <location>
        <begin position="270"/>
        <end position="279"/>
    </location>
</feature>
<feature type="compositionally biased region" description="Polar residues" evidence="1">
    <location>
        <begin position="404"/>
        <end position="439"/>
    </location>
</feature>
<feature type="compositionally biased region" description="Low complexity" evidence="1">
    <location>
        <begin position="209"/>
        <end position="262"/>
    </location>
</feature>
<evidence type="ECO:0000313" key="3">
    <source>
        <dbReference type="EMBL" id="AIL25362.1"/>
    </source>
</evidence>
<feature type="region of interest" description="Disordered" evidence="1">
    <location>
        <begin position="628"/>
        <end position="651"/>
    </location>
</feature>
<protein>
    <submittedName>
        <fullName evidence="3">Serine-rich matrix protein</fullName>
    </submittedName>
</protein>
<feature type="compositionally biased region" description="Low complexity" evidence="1">
    <location>
        <begin position="440"/>
        <end position="468"/>
    </location>
</feature>
<sequence>MEKWFWRCVTRTMFFLLMVSFGKGISTITTKKIGSVSCQCTCHDTNDPLIGYDAAGNLDLNIRKQSSKSRSSPEVKYQPIVHGHTISPKTVRVIIPKLAESYDSRVAVQSIEKVPREDIKNGDSKSSYMHEEKMNAMEIPMFAVKSSQLLKTLKPPKRIIDSNPSSSTFPPPPPPPSSKISSEVYTNSDSPLSPKVTGTKTTTSNVQNKETTSDTTTLPTTITSPTTSATTTTTVTTTTTSTTPSTTPEITTLTTTPTTQKLTTKRETTTVKTTTTTKGSTRKRVTIVRHRPSSRKNFQSNNNNSRKSSTTLWSSQSSSNGRQSSSQTQTWNSRSNGNTWNSGRTSSSSSQSNSGQWNNLPQSGFFPSNRNSQTRPLANKQNPPSQQFSSSSMSQNRQFSMNSRQPSQSQSSMFKPNSHQSRPSFGNSWSRDMPNQNRMSSKSSTNSRSSSQSWSLPKPKFSYKPPSFQGQKQNFKTKFSIPFENYRPPTTYRPKTTSAPKSAANWGLTNFQDRKFRSQQEVNAEVPSLQLFVTVPRLEVNESVTDAPKVTTVPPAVEFKMPAHSNSSKLNNTSTTSSSGSIEMLSGLIQTLKTKNGGTGVAQLLKDLMGAKSQNQMDSMIMQLQKEVGPSGSSSTKISNATQNQAKTSNSGLSLLTANQMPGVSNSMAMLDRDMWNPEPTHPSERNFVTTEPGSSWDFTTPVPNSWNMNSWNKLTTGLPQSITPIANNQPNLGPVGQTGNIHQNMFNFESWMPSNTHWNSNNRQSVLFTKTPTVPPTVKDVKPSKIGTKEKSPPINLEPVQNAKTEATNVALPSASANSGPAALTDLLKQLTVSSQTNSGTPSVSNTNTNNANLIDLLQQLTAAGSSKQPGLPSSSSNLLQNSGKSNQNAHSSNQINSALANIPNMADFMGLQNQAMMPNMNTQGFPNIPNFGVPGMEFPGHMAGMGTMGGWENPFK</sequence>
<feature type="compositionally biased region" description="Polar residues" evidence="1">
    <location>
        <begin position="183"/>
        <end position="208"/>
    </location>
</feature>
<organism evidence="3">
    <name type="scientific">Pinctada imbricata</name>
    <name type="common">Atlantic pearl-oyster</name>
    <name type="synonym">Pinctada martensii</name>
    <dbReference type="NCBI Taxonomy" id="66713"/>
    <lineage>
        <taxon>Eukaryota</taxon>
        <taxon>Metazoa</taxon>
        <taxon>Spiralia</taxon>
        <taxon>Lophotrochozoa</taxon>
        <taxon>Mollusca</taxon>
        <taxon>Bivalvia</taxon>
        <taxon>Autobranchia</taxon>
        <taxon>Pteriomorphia</taxon>
        <taxon>Pterioida</taxon>
        <taxon>Pterioidea</taxon>
        <taxon>Pteriidae</taxon>
        <taxon>Pinctada</taxon>
    </lineage>
</organism>
<feature type="compositionally biased region" description="Polar residues" evidence="1">
    <location>
        <begin position="360"/>
        <end position="380"/>
    </location>
</feature>
<evidence type="ECO:0000256" key="2">
    <source>
        <dbReference type="SAM" id="SignalP"/>
    </source>
</evidence>
<feature type="chain" id="PRO_5001717363" evidence="2">
    <location>
        <begin position="25"/>
        <end position="958"/>
    </location>
</feature>
<dbReference type="AlphaFoldDB" id="A0A077D3D6"/>
<name>A0A077D3D6_PINIB</name>
<accession>A0A077D3D6</accession>
<evidence type="ECO:0000256" key="1">
    <source>
        <dbReference type="SAM" id="MobiDB-lite"/>
    </source>
</evidence>
<dbReference type="EMBL" id="KJ863568">
    <property type="protein sequence ID" value="AIL25362.1"/>
    <property type="molecule type" value="mRNA"/>
</dbReference>
<feature type="signal peptide" evidence="2">
    <location>
        <begin position="1"/>
        <end position="24"/>
    </location>
</feature>
<feature type="compositionally biased region" description="Basic and acidic residues" evidence="1">
    <location>
        <begin position="780"/>
        <end position="793"/>
    </location>
</feature>
<feature type="compositionally biased region" description="Low complexity" evidence="1">
    <location>
        <begin position="295"/>
        <end position="359"/>
    </location>
</feature>
<feature type="compositionally biased region" description="Low complexity" evidence="1">
    <location>
        <begin position="381"/>
        <end position="403"/>
    </location>
</feature>
<feature type="region of interest" description="Disordered" evidence="1">
    <location>
        <begin position="772"/>
        <end position="797"/>
    </location>
</feature>
<feature type="region of interest" description="Disordered" evidence="1">
    <location>
        <begin position="865"/>
        <end position="893"/>
    </location>
</feature>
<reference evidence="3" key="1">
    <citation type="submission" date="2014-05" db="EMBL/GenBank/DDBJ databases">
        <title>A novel protein which was expressed in mantle and pearl sac of pearl oyster, Pinctada martensii.</title>
        <authorList>
            <person name="Dong B."/>
            <person name="Wang Z."/>
            <person name="Huang R."/>
            <person name="Du X."/>
        </authorList>
    </citation>
    <scope>NUCLEOTIDE SEQUENCE</scope>
</reference>
<keyword evidence="2" id="KW-0732">Signal</keyword>
<feature type="compositionally biased region" description="Basic residues" evidence="1">
    <location>
        <begin position="280"/>
        <end position="294"/>
    </location>
</feature>
<feature type="region of interest" description="Disordered" evidence="1">
    <location>
        <begin position="155"/>
        <end position="472"/>
    </location>
</feature>